<dbReference type="AlphaFoldDB" id="A0A1U7XW95"/>
<protein>
    <submittedName>
        <fullName evidence="3">Uncharacterized protein LOC104242871</fullName>
    </submittedName>
</protein>
<proteinExistence type="predicted"/>
<sequence length="45" mass="4907">MVVRLLCLQCGPHNIYCGCTVLMPSNSVVLSLVLVQVSLLFSRSL</sequence>
<evidence type="ECO:0000313" key="3">
    <source>
        <dbReference type="RefSeq" id="XP_009796287.1"/>
    </source>
</evidence>
<accession>A0A1U7XW95</accession>
<keyword evidence="1" id="KW-1133">Transmembrane helix</keyword>
<dbReference type="RefSeq" id="XP_009796287.1">
    <property type="nucleotide sequence ID" value="XM_009797985.1"/>
</dbReference>
<organism evidence="2 3">
    <name type="scientific">Nicotiana sylvestris</name>
    <name type="common">Wood tobacco</name>
    <name type="synonym">South American tobacco</name>
    <dbReference type="NCBI Taxonomy" id="4096"/>
    <lineage>
        <taxon>Eukaryota</taxon>
        <taxon>Viridiplantae</taxon>
        <taxon>Streptophyta</taxon>
        <taxon>Embryophyta</taxon>
        <taxon>Tracheophyta</taxon>
        <taxon>Spermatophyta</taxon>
        <taxon>Magnoliopsida</taxon>
        <taxon>eudicotyledons</taxon>
        <taxon>Gunneridae</taxon>
        <taxon>Pentapetalae</taxon>
        <taxon>asterids</taxon>
        <taxon>lamiids</taxon>
        <taxon>Solanales</taxon>
        <taxon>Solanaceae</taxon>
        <taxon>Nicotianoideae</taxon>
        <taxon>Nicotianeae</taxon>
        <taxon>Nicotiana</taxon>
    </lineage>
</organism>
<evidence type="ECO:0000313" key="2">
    <source>
        <dbReference type="Proteomes" id="UP000189701"/>
    </source>
</evidence>
<name>A0A1U7XW95_NICSY</name>
<reference evidence="2" key="1">
    <citation type="journal article" date="2013" name="Genome Biol.">
        <title>Reference genomes and transcriptomes of Nicotiana sylvestris and Nicotiana tomentosiformis.</title>
        <authorList>
            <person name="Sierro N."/>
            <person name="Battey J.N."/>
            <person name="Ouadi S."/>
            <person name="Bovet L."/>
            <person name="Goepfert S."/>
            <person name="Bakaher N."/>
            <person name="Peitsch M.C."/>
            <person name="Ivanov N.V."/>
        </authorList>
    </citation>
    <scope>NUCLEOTIDE SEQUENCE [LARGE SCALE GENOMIC DNA]</scope>
</reference>
<feature type="non-terminal residue" evidence="3">
    <location>
        <position position="45"/>
    </location>
</feature>
<evidence type="ECO:0000256" key="1">
    <source>
        <dbReference type="SAM" id="Phobius"/>
    </source>
</evidence>
<gene>
    <name evidence="3" type="primary">LOC104242871</name>
</gene>
<keyword evidence="1" id="KW-0472">Membrane</keyword>
<feature type="transmembrane region" description="Helical" evidence="1">
    <location>
        <begin position="21"/>
        <end position="41"/>
    </location>
</feature>
<keyword evidence="1" id="KW-0812">Transmembrane</keyword>
<reference evidence="3" key="2">
    <citation type="submission" date="2025-08" db="UniProtKB">
        <authorList>
            <consortium name="RefSeq"/>
        </authorList>
    </citation>
    <scope>IDENTIFICATION</scope>
    <source>
        <tissue evidence="3">Leaf</tissue>
    </source>
</reference>
<dbReference type="Proteomes" id="UP000189701">
    <property type="component" value="Unplaced"/>
</dbReference>
<keyword evidence="2" id="KW-1185">Reference proteome</keyword>